<dbReference type="InterPro" id="IPR023696">
    <property type="entry name" value="Ureohydrolase_dom_sf"/>
</dbReference>
<dbReference type="EMBL" id="AP024233">
    <property type="protein sequence ID" value="BCO10691.1"/>
    <property type="molecule type" value="Genomic_DNA"/>
</dbReference>
<organism evidence="3 4">
    <name type="scientific">Desulfolithobacter dissulfuricans</name>
    <dbReference type="NCBI Taxonomy" id="2795293"/>
    <lineage>
        <taxon>Bacteria</taxon>
        <taxon>Pseudomonadati</taxon>
        <taxon>Thermodesulfobacteriota</taxon>
        <taxon>Desulfobulbia</taxon>
        <taxon>Desulfobulbales</taxon>
        <taxon>Desulfobulbaceae</taxon>
        <taxon>Desulfolithobacter</taxon>
    </lineage>
</organism>
<dbReference type="CDD" id="cd09992">
    <property type="entry name" value="HDAC_classII"/>
    <property type="match status" value="1"/>
</dbReference>
<dbReference type="Pfam" id="PF00850">
    <property type="entry name" value="Hist_deacetyl"/>
    <property type="match status" value="1"/>
</dbReference>
<dbReference type="PANTHER" id="PTHR10625">
    <property type="entry name" value="HISTONE DEACETYLASE HDAC1-RELATED"/>
    <property type="match status" value="1"/>
</dbReference>
<dbReference type="GO" id="GO:0040029">
    <property type="term" value="P:epigenetic regulation of gene expression"/>
    <property type="evidence" value="ECO:0007669"/>
    <property type="project" value="TreeGrafter"/>
</dbReference>
<dbReference type="SUPFAM" id="SSF52768">
    <property type="entry name" value="Arginase/deacetylase"/>
    <property type="match status" value="1"/>
</dbReference>
<dbReference type="RefSeq" id="WP_267927411.1">
    <property type="nucleotide sequence ID" value="NZ_AP024233.1"/>
</dbReference>
<dbReference type="InterPro" id="IPR000286">
    <property type="entry name" value="HDACs"/>
</dbReference>
<evidence type="ECO:0000256" key="1">
    <source>
        <dbReference type="ARBA" id="ARBA00005947"/>
    </source>
</evidence>
<dbReference type="AlphaFoldDB" id="A0A915XLX8"/>
<evidence type="ECO:0000313" key="4">
    <source>
        <dbReference type="Proteomes" id="UP001063350"/>
    </source>
</evidence>
<evidence type="ECO:0000313" key="3">
    <source>
        <dbReference type="EMBL" id="BCO10691.1"/>
    </source>
</evidence>
<comment type="similarity">
    <text evidence="1">Belongs to the histone deacetylase family.</text>
</comment>
<reference evidence="3" key="1">
    <citation type="submission" date="2020-12" db="EMBL/GenBank/DDBJ databases">
        <title>Desulfobium dissulfuricans gen. nov., sp. nov., a novel mesophilic, sulfate-reducing bacterium isolated from a deep-sea hydrothermal vent.</title>
        <authorList>
            <person name="Hashimoto Y."/>
            <person name="Tame A."/>
            <person name="Sawayama S."/>
            <person name="Miyazaki J."/>
            <person name="Takai K."/>
            <person name="Nakagawa S."/>
        </authorList>
    </citation>
    <scope>NUCLEOTIDE SEQUENCE</scope>
    <source>
        <strain evidence="3">GF1</strain>
    </source>
</reference>
<proteinExistence type="inferred from homology"/>
<protein>
    <submittedName>
        <fullName evidence="3">Histone deacetylase</fullName>
    </submittedName>
</protein>
<dbReference type="Gene3D" id="3.40.800.20">
    <property type="entry name" value="Histone deacetylase domain"/>
    <property type="match status" value="1"/>
</dbReference>
<dbReference type="PRINTS" id="PR01270">
    <property type="entry name" value="HDASUPER"/>
</dbReference>
<keyword evidence="4" id="KW-1185">Reference proteome</keyword>
<sequence>MRKTAVYRDDLFLEHEPGISHPESPDRLRVIYEQLDRDEIGSRFFYPEFAPATAGDIIRNHDRELYERVAETAGRSHDYLDADTQTSARSYDAAMLAAGAVIDGIRRLHDGEMDNGFCLVRPPGHHAEKDRSMGFCLFNNVAVGARWAQANLGLERIFIVDWDLHHGNGTQHSFYETDRVLYCSTHQFPYYPGTGAVMETGRESGEGFTVNVPLSGGQGDMEYARIFNELIAPVARRFEPQLILVSCGFDIYDGDPLGAMKVTPAGFAYLTRVMVNLAEKLCEGRLLVTLEGGYNLRGMRDGALAVLEELCGEQLGAKPWLDPTTAENLSSSAVQLASLDQAMNVTRSYWKI</sequence>
<gene>
    <name evidence="3" type="primary">acuC2</name>
    <name evidence="3" type="ORF">GF1_30670</name>
</gene>
<dbReference type="InterPro" id="IPR037138">
    <property type="entry name" value="His_deacetylse_dom_sf"/>
</dbReference>
<dbReference type="InterPro" id="IPR023801">
    <property type="entry name" value="His_deacetylse_dom"/>
</dbReference>
<dbReference type="PANTHER" id="PTHR10625:SF10">
    <property type="entry name" value="HISTONE DEACETYLASE HDAC1"/>
    <property type="match status" value="1"/>
</dbReference>
<accession>A0A915XLX8</accession>
<feature type="domain" description="Histone deacetylase" evidence="2">
    <location>
        <begin position="21"/>
        <end position="309"/>
    </location>
</feature>
<dbReference type="KEGG" id="ddu:GF1_30670"/>
<evidence type="ECO:0000259" key="2">
    <source>
        <dbReference type="Pfam" id="PF00850"/>
    </source>
</evidence>
<dbReference type="Proteomes" id="UP001063350">
    <property type="component" value="Chromosome"/>
</dbReference>
<name>A0A915XLX8_9BACT</name>
<dbReference type="GO" id="GO:0004407">
    <property type="term" value="F:histone deacetylase activity"/>
    <property type="evidence" value="ECO:0007669"/>
    <property type="project" value="TreeGrafter"/>
</dbReference>